<accession>X1LPP5</accession>
<sequence length="30" mass="3519">SRNMTIEEVANRTGFTKVFISKLAFRMEKN</sequence>
<reference evidence="1" key="1">
    <citation type="journal article" date="2014" name="Front. Microbiol.">
        <title>High frequency of phylogenetically diverse reductive dehalogenase-homologous genes in deep subseafloor sedimentary metagenomes.</title>
        <authorList>
            <person name="Kawai M."/>
            <person name="Futagami T."/>
            <person name="Toyoda A."/>
            <person name="Takaki Y."/>
            <person name="Nishi S."/>
            <person name="Hori S."/>
            <person name="Arai W."/>
            <person name="Tsubouchi T."/>
            <person name="Morono Y."/>
            <person name="Uchiyama I."/>
            <person name="Ito T."/>
            <person name="Fujiyama A."/>
            <person name="Inagaki F."/>
            <person name="Takami H."/>
        </authorList>
    </citation>
    <scope>NUCLEOTIDE SEQUENCE</scope>
    <source>
        <strain evidence="1">Expedition CK06-06</strain>
    </source>
</reference>
<evidence type="ECO:0000313" key="1">
    <source>
        <dbReference type="EMBL" id="GAI21337.1"/>
    </source>
</evidence>
<feature type="non-terminal residue" evidence="1">
    <location>
        <position position="1"/>
    </location>
</feature>
<gene>
    <name evidence="1" type="ORF">S06H3_37163</name>
</gene>
<dbReference type="EMBL" id="BARV01022552">
    <property type="protein sequence ID" value="GAI21337.1"/>
    <property type="molecule type" value="Genomic_DNA"/>
</dbReference>
<organism evidence="1">
    <name type="scientific">marine sediment metagenome</name>
    <dbReference type="NCBI Taxonomy" id="412755"/>
    <lineage>
        <taxon>unclassified sequences</taxon>
        <taxon>metagenomes</taxon>
        <taxon>ecological metagenomes</taxon>
    </lineage>
</organism>
<comment type="caution">
    <text evidence="1">The sequence shown here is derived from an EMBL/GenBank/DDBJ whole genome shotgun (WGS) entry which is preliminary data.</text>
</comment>
<protein>
    <submittedName>
        <fullName evidence="1">Uncharacterized protein</fullName>
    </submittedName>
</protein>
<proteinExistence type="predicted"/>
<name>X1LPP5_9ZZZZ</name>
<dbReference type="AlphaFoldDB" id="X1LPP5"/>